<dbReference type="InParanoid" id="A0A0H2SJ72"/>
<keyword evidence="2" id="KW-0560">Oxidoreductase</keyword>
<keyword evidence="4" id="KW-1133">Transmembrane helix</keyword>
<comment type="similarity">
    <text evidence="3">Belongs to the ustYa family.</text>
</comment>
<dbReference type="AlphaFoldDB" id="A0A0H2SJ72"/>
<sequence>MGSSSRLHRLDEVYPGRTLKLLLACLAITTVLNILLLLLVDNPPEYDHNSLRRDIDSSNFTFIGDDFPREYPLPAAALGPVALTVEDSVNFQLDTSQGAAQWRAIIPSGGGYVTLGPEQRRFRLSMFHALDCLNTVRENVLYRKTHRDIPASSEAQFCLSYIRQMIQCRADTQLESVRSEYGGKSVQPFYTHNNCRDWSIVYNELTSFHMS</sequence>
<dbReference type="EMBL" id="KQ085908">
    <property type="protein sequence ID" value="KLO17141.1"/>
    <property type="molecule type" value="Genomic_DNA"/>
</dbReference>
<reference evidence="5 6" key="1">
    <citation type="submission" date="2015-04" db="EMBL/GenBank/DDBJ databases">
        <title>Complete genome sequence of Schizopora paradoxa KUC8140, a cosmopolitan wood degrader in East Asia.</title>
        <authorList>
            <consortium name="DOE Joint Genome Institute"/>
            <person name="Min B."/>
            <person name="Park H."/>
            <person name="Jang Y."/>
            <person name="Kim J.-J."/>
            <person name="Kim K.H."/>
            <person name="Pangilinan J."/>
            <person name="Lipzen A."/>
            <person name="Riley R."/>
            <person name="Grigoriev I.V."/>
            <person name="Spatafora J.W."/>
            <person name="Choi I.-G."/>
        </authorList>
    </citation>
    <scope>NUCLEOTIDE SEQUENCE [LARGE SCALE GENOMIC DNA]</scope>
    <source>
        <strain evidence="5 6">KUC8140</strain>
    </source>
</reference>
<dbReference type="GO" id="GO:0043386">
    <property type="term" value="P:mycotoxin biosynthetic process"/>
    <property type="evidence" value="ECO:0007669"/>
    <property type="project" value="InterPro"/>
</dbReference>
<organism evidence="5 6">
    <name type="scientific">Schizopora paradoxa</name>
    <dbReference type="NCBI Taxonomy" id="27342"/>
    <lineage>
        <taxon>Eukaryota</taxon>
        <taxon>Fungi</taxon>
        <taxon>Dikarya</taxon>
        <taxon>Basidiomycota</taxon>
        <taxon>Agaricomycotina</taxon>
        <taxon>Agaricomycetes</taxon>
        <taxon>Hymenochaetales</taxon>
        <taxon>Schizoporaceae</taxon>
        <taxon>Schizopora</taxon>
    </lineage>
</organism>
<keyword evidence="6" id="KW-1185">Reference proteome</keyword>
<evidence type="ECO:0000313" key="6">
    <source>
        <dbReference type="Proteomes" id="UP000053477"/>
    </source>
</evidence>
<dbReference type="PANTHER" id="PTHR33365:SF11">
    <property type="entry name" value="TAT PATHWAY SIGNAL SEQUENCE"/>
    <property type="match status" value="1"/>
</dbReference>
<evidence type="ECO:0000256" key="4">
    <source>
        <dbReference type="SAM" id="Phobius"/>
    </source>
</evidence>
<dbReference type="PANTHER" id="PTHR33365">
    <property type="entry name" value="YALI0B05434P"/>
    <property type="match status" value="1"/>
</dbReference>
<dbReference type="InterPro" id="IPR021765">
    <property type="entry name" value="UstYa-like"/>
</dbReference>
<dbReference type="OrthoDB" id="3687641at2759"/>
<evidence type="ECO:0000313" key="5">
    <source>
        <dbReference type="EMBL" id="KLO17141.1"/>
    </source>
</evidence>
<dbReference type="GO" id="GO:0016491">
    <property type="term" value="F:oxidoreductase activity"/>
    <property type="evidence" value="ECO:0007669"/>
    <property type="project" value="UniProtKB-KW"/>
</dbReference>
<keyword evidence="4" id="KW-0472">Membrane</keyword>
<protein>
    <submittedName>
        <fullName evidence="5">Uncharacterized protein</fullName>
    </submittedName>
</protein>
<accession>A0A0H2SJ72</accession>
<keyword evidence="4" id="KW-0812">Transmembrane</keyword>
<comment type="pathway">
    <text evidence="1">Mycotoxin biosynthesis.</text>
</comment>
<proteinExistence type="inferred from homology"/>
<evidence type="ECO:0000256" key="3">
    <source>
        <dbReference type="ARBA" id="ARBA00035112"/>
    </source>
</evidence>
<name>A0A0H2SJ72_9AGAM</name>
<feature type="transmembrane region" description="Helical" evidence="4">
    <location>
        <begin position="21"/>
        <end position="40"/>
    </location>
</feature>
<dbReference type="STRING" id="27342.A0A0H2SJ72"/>
<dbReference type="Pfam" id="PF11807">
    <property type="entry name" value="UstYa"/>
    <property type="match status" value="1"/>
</dbReference>
<evidence type="ECO:0000256" key="1">
    <source>
        <dbReference type="ARBA" id="ARBA00004685"/>
    </source>
</evidence>
<dbReference type="Proteomes" id="UP000053477">
    <property type="component" value="Unassembled WGS sequence"/>
</dbReference>
<evidence type="ECO:0000256" key="2">
    <source>
        <dbReference type="ARBA" id="ARBA00023002"/>
    </source>
</evidence>
<gene>
    <name evidence="5" type="ORF">SCHPADRAFT_868643</name>
</gene>